<evidence type="ECO:0000256" key="1">
    <source>
        <dbReference type="ARBA" id="ARBA00004442"/>
    </source>
</evidence>
<proteinExistence type="inferred from homology"/>
<comment type="caution">
    <text evidence="16">The sequence shown here is derived from an EMBL/GenBank/DDBJ whole genome shotgun (WGS) entry which is preliminary data.</text>
</comment>
<protein>
    <submittedName>
        <fullName evidence="16">Type II secretion system protein D</fullName>
    </submittedName>
</protein>
<evidence type="ECO:0000259" key="14">
    <source>
        <dbReference type="Pfam" id="PF03958"/>
    </source>
</evidence>
<dbReference type="PRINTS" id="PR00811">
    <property type="entry name" value="BCTERIALGSPD"/>
</dbReference>
<dbReference type="NCBIfam" id="TIGR02517">
    <property type="entry name" value="type_II_gspD"/>
    <property type="match status" value="1"/>
</dbReference>
<dbReference type="Pfam" id="PF03958">
    <property type="entry name" value="Secretin_N"/>
    <property type="match status" value="3"/>
</dbReference>
<dbReference type="PATRIC" id="fig|1217703.3.peg.3258"/>
<dbReference type="EMBL" id="APRL01000014">
    <property type="protein sequence ID" value="ENW91274.1"/>
    <property type="molecule type" value="Genomic_DNA"/>
</dbReference>
<evidence type="ECO:0000256" key="8">
    <source>
        <dbReference type="ARBA" id="ARBA00023136"/>
    </source>
</evidence>
<keyword evidence="4" id="KW-1134">Transmembrane beta strand</keyword>
<feature type="domain" description="NolW-like" evidence="14">
    <location>
        <begin position="268"/>
        <end position="390"/>
    </location>
</feature>
<organism evidence="16 17">
    <name type="scientific">Acinetobacter dispersus</name>
    <dbReference type="NCBI Taxonomy" id="70348"/>
    <lineage>
        <taxon>Bacteria</taxon>
        <taxon>Pseudomonadati</taxon>
        <taxon>Pseudomonadota</taxon>
        <taxon>Gammaproteobacteria</taxon>
        <taxon>Moraxellales</taxon>
        <taxon>Moraxellaceae</taxon>
        <taxon>Acinetobacter</taxon>
    </lineage>
</organism>
<dbReference type="PANTHER" id="PTHR30332">
    <property type="entry name" value="PROBABLE GENERAL SECRETION PATHWAY PROTEIN D"/>
    <property type="match status" value="1"/>
</dbReference>
<gene>
    <name evidence="16" type="ORF">F904_03354</name>
</gene>
<name>N9MMR6_9GAMM</name>
<dbReference type="Proteomes" id="UP000013261">
    <property type="component" value="Unassembled WGS sequence"/>
</dbReference>
<keyword evidence="3 10" id="KW-0813">Transport</keyword>
<feature type="region of interest" description="Disordered" evidence="11">
    <location>
        <begin position="732"/>
        <end position="754"/>
    </location>
</feature>
<evidence type="ECO:0000256" key="3">
    <source>
        <dbReference type="ARBA" id="ARBA00022448"/>
    </source>
</evidence>
<evidence type="ECO:0000259" key="13">
    <source>
        <dbReference type="Pfam" id="PF00263"/>
    </source>
</evidence>
<dbReference type="AlphaFoldDB" id="N9MMR6"/>
<dbReference type="InterPro" id="IPR050810">
    <property type="entry name" value="Bact_Secretion_Sys_Channel"/>
</dbReference>
<dbReference type="GO" id="GO:0015627">
    <property type="term" value="C:type II protein secretion system complex"/>
    <property type="evidence" value="ECO:0007669"/>
    <property type="project" value="InterPro"/>
</dbReference>
<dbReference type="InterPro" id="IPR004845">
    <property type="entry name" value="T2SS_GspD_CS"/>
</dbReference>
<accession>N9MMR6</accession>
<dbReference type="InterPro" id="IPR004846">
    <property type="entry name" value="T2SS/T3SS_dom"/>
</dbReference>
<evidence type="ECO:0000256" key="11">
    <source>
        <dbReference type="SAM" id="MobiDB-lite"/>
    </source>
</evidence>
<feature type="domain" description="NolW-like" evidence="14">
    <location>
        <begin position="129"/>
        <end position="185"/>
    </location>
</feature>
<dbReference type="HOGENOM" id="CLU_006756_1_1_6"/>
<dbReference type="InterPro" id="IPR049371">
    <property type="entry name" value="GspD-like_N0"/>
</dbReference>
<feature type="region of interest" description="Disordered" evidence="11">
    <location>
        <begin position="291"/>
        <end position="334"/>
    </location>
</feature>
<dbReference type="Pfam" id="PF21305">
    <property type="entry name" value="type_II_gspD_N0"/>
    <property type="match status" value="1"/>
</dbReference>
<feature type="signal peptide" evidence="12">
    <location>
        <begin position="1"/>
        <end position="29"/>
    </location>
</feature>
<evidence type="ECO:0000256" key="10">
    <source>
        <dbReference type="RuleBase" id="RU004004"/>
    </source>
</evidence>
<feature type="compositionally biased region" description="Polar residues" evidence="11">
    <location>
        <begin position="741"/>
        <end position="754"/>
    </location>
</feature>
<evidence type="ECO:0000313" key="17">
    <source>
        <dbReference type="Proteomes" id="UP000013261"/>
    </source>
</evidence>
<keyword evidence="9" id="KW-0998">Cell outer membrane</keyword>
<dbReference type="GO" id="GO:0015628">
    <property type="term" value="P:protein secretion by the type II secretion system"/>
    <property type="evidence" value="ECO:0007669"/>
    <property type="project" value="InterPro"/>
</dbReference>
<dbReference type="PANTHER" id="PTHR30332:SF24">
    <property type="entry name" value="SECRETIN GSPD-RELATED"/>
    <property type="match status" value="1"/>
</dbReference>
<dbReference type="InterPro" id="IPR038591">
    <property type="entry name" value="NolW-like_sf"/>
</dbReference>
<dbReference type="GO" id="GO:0009279">
    <property type="term" value="C:cell outer membrane"/>
    <property type="evidence" value="ECO:0007669"/>
    <property type="project" value="UniProtKB-SubCell"/>
</dbReference>
<keyword evidence="6 12" id="KW-0732">Signal</keyword>
<feature type="domain" description="Type II/III secretion system secretin-like" evidence="13">
    <location>
        <begin position="482"/>
        <end position="646"/>
    </location>
</feature>
<feature type="chain" id="PRO_5004146839" evidence="12">
    <location>
        <begin position="30"/>
        <end position="754"/>
    </location>
</feature>
<evidence type="ECO:0000256" key="7">
    <source>
        <dbReference type="ARBA" id="ARBA00022927"/>
    </source>
</evidence>
<evidence type="ECO:0000256" key="4">
    <source>
        <dbReference type="ARBA" id="ARBA00022452"/>
    </source>
</evidence>
<dbReference type="InterPro" id="IPR005644">
    <property type="entry name" value="NolW-like"/>
</dbReference>
<evidence type="ECO:0000256" key="9">
    <source>
        <dbReference type="ARBA" id="ARBA00023237"/>
    </source>
</evidence>
<dbReference type="Pfam" id="PF00263">
    <property type="entry name" value="Secretin"/>
    <property type="match status" value="1"/>
</dbReference>
<feature type="domain" description="NolW-like" evidence="14">
    <location>
        <begin position="193"/>
        <end position="261"/>
    </location>
</feature>
<comment type="subcellular location">
    <subcellularLocation>
        <location evidence="1 10">Cell outer membrane</location>
    </subcellularLocation>
</comment>
<keyword evidence="7" id="KW-0653">Protein transport</keyword>
<evidence type="ECO:0000256" key="2">
    <source>
        <dbReference type="ARBA" id="ARBA00006980"/>
    </source>
</evidence>
<feature type="domain" description="GspD-like N0" evidence="15">
    <location>
        <begin position="34"/>
        <end position="102"/>
    </location>
</feature>
<evidence type="ECO:0000256" key="6">
    <source>
        <dbReference type="ARBA" id="ARBA00022729"/>
    </source>
</evidence>
<dbReference type="InterPro" id="IPR013356">
    <property type="entry name" value="T2SS_GspD"/>
</dbReference>
<reference evidence="16 17" key="1">
    <citation type="submission" date="2013-02" db="EMBL/GenBank/DDBJ databases">
        <title>The Genome Sequence of Acinetobacter sp. ANC 4105.</title>
        <authorList>
            <consortium name="The Broad Institute Genome Sequencing Platform"/>
            <consortium name="The Broad Institute Genome Sequencing Center for Infectious Disease"/>
            <person name="Cerqueira G."/>
            <person name="Feldgarden M."/>
            <person name="Courvalin P."/>
            <person name="Perichon B."/>
            <person name="Grillot-Courvalin C."/>
            <person name="Clermont D."/>
            <person name="Rocha E."/>
            <person name="Yoon E.-J."/>
            <person name="Nemec A."/>
            <person name="Walker B."/>
            <person name="Young S.K."/>
            <person name="Zeng Q."/>
            <person name="Gargeya S."/>
            <person name="Fitzgerald M."/>
            <person name="Haas B."/>
            <person name="Abouelleil A."/>
            <person name="Alvarado L."/>
            <person name="Arachchi H.M."/>
            <person name="Berlin A.M."/>
            <person name="Chapman S.B."/>
            <person name="Dewar J."/>
            <person name="Goldberg J."/>
            <person name="Griggs A."/>
            <person name="Gujja S."/>
            <person name="Hansen M."/>
            <person name="Howarth C."/>
            <person name="Imamovic A."/>
            <person name="Larimer J."/>
            <person name="McCowan C."/>
            <person name="Murphy C."/>
            <person name="Neiman D."/>
            <person name="Pearson M."/>
            <person name="Priest M."/>
            <person name="Roberts A."/>
            <person name="Saif S."/>
            <person name="Shea T."/>
            <person name="Sisk P."/>
            <person name="Sykes S."/>
            <person name="Wortman J."/>
            <person name="Nusbaum C."/>
            <person name="Birren B."/>
        </authorList>
    </citation>
    <scope>NUCLEOTIDE SEQUENCE [LARGE SCALE GENOMIC DNA]</scope>
    <source>
        <strain evidence="16 17">ANC 4105</strain>
    </source>
</reference>
<evidence type="ECO:0000256" key="5">
    <source>
        <dbReference type="ARBA" id="ARBA00022692"/>
    </source>
</evidence>
<keyword evidence="8" id="KW-0472">Membrane</keyword>
<keyword evidence="5" id="KW-0812">Transmembrane</keyword>
<evidence type="ECO:0000259" key="15">
    <source>
        <dbReference type="Pfam" id="PF21305"/>
    </source>
</evidence>
<dbReference type="eggNOG" id="COG1450">
    <property type="taxonomic scope" value="Bacteria"/>
</dbReference>
<sequence>MAFLNHQRPLWALLAAAPLVATISTNVQAQTWKINLRDADLTAFINEVADITGKNFAVDPRVRGNVTVISNKPLNKDEVYDLFLGVLNVNGVVALPSGNTVKLVPDSNAKNSGIPYDARSRAGGDQIVTRVIWLQNTNPNDLIPALRPLMPQFAHLAAVAGTNALIVSDRATNIYQLESIVRNLDGTGQNDIEAISLQSSQAEEVIGLLETMSATGASKDFIGSRVRIIADNRTNRILIKGDPDSRKRLRQMVEMLDVPSADRLGGLKVFRLKYASAKNLAEILQGLVTGQSASSSSSSSNSNNRSSSSNNLISNNQNSSSSTGSSVSTPSINLNGNSNNSQNLAITSFNGAGISIIADPTQNALVVKADPQLMREVEAAIQQLDIRRQQVLIEAAIIEVSGDDADQLGIQWALGDLSSGVGLLSFSNVGASLASIAAGYATGGASGAAAAIAGDANKGNGATLGLGNFENSRKAYGALIQALKTNTKSNFLSTPSIVTMDNEEAYIVVGQNVPFVTGSVSTGTSGTVNPYTTVERKDVGVTLKVVPHIGENGTVRLEVEQEVSDVQNNKGQATDLVTNKRAIKTAVLAEHGQTVVLGGLIADNTSLSRQGVPGLSSIPYLGRLFRADARSNIKRNLLVFIHPTIVGDADDVRRLSQQRYNQLYSLQLSMDKNGNFAKLPENVADIYNPRPVVSNSPYQKVPTATQAKQTVVVTTPVAVEEPQVQQKTVQLPAKSTERSKNTVTTTTILPVSSQ</sequence>
<evidence type="ECO:0000256" key="12">
    <source>
        <dbReference type="SAM" id="SignalP"/>
    </source>
</evidence>
<keyword evidence="17" id="KW-1185">Reference proteome</keyword>
<dbReference type="RefSeq" id="WP_005191855.1">
    <property type="nucleotide sequence ID" value="NZ_KB850051.1"/>
</dbReference>
<feature type="compositionally biased region" description="Low complexity" evidence="11">
    <location>
        <begin position="292"/>
        <end position="334"/>
    </location>
</feature>
<evidence type="ECO:0000313" key="16">
    <source>
        <dbReference type="EMBL" id="ENW91274.1"/>
    </source>
</evidence>
<comment type="similarity">
    <text evidence="2">Belongs to the bacterial secretin family. GSP D subfamily.</text>
</comment>
<dbReference type="PROSITE" id="PS00875">
    <property type="entry name" value="T2SP_D"/>
    <property type="match status" value="1"/>
</dbReference>
<dbReference type="OrthoDB" id="9775455at2"/>
<dbReference type="InterPro" id="IPR001775">
    <property type="entry name" value="GspD/PilQ"/>
</dbReference>
<dbReference type="Gene3D" id="3.30.1370.120">
    <property type="match status" value="3"/>
</dbReference>